<comment type="caution">
    <text evidence="1">The sequence shown here is derived from an EMBL/GenBank/DDBJ whole genome shotgun (WGS) entry which is preliminary data.</text>
</comment>
<dbReference type="EMBL" id="MPIN01000003">
    <property type="protein sequence ID" value="OJH40043.1"/>
    <property type="molecule type" value="Genomic_DNA"/>
</dbReference>
<name>A0A1L9BCU5_9BACT</name>
<sequence>MPTLGIQVPVNPCTSCLTSTTGTTILHYKWAASGNQHSVDDPPPAGALVRGVYVIPVSNSGVIITNIELTHGGWSDLIVKPSSSGSGYFYPTYQLPNTLWNGQLVTEGEWFALLRYSGVQSNYELKLDVGIKWEVPATPPPPPPPTQPVGEFEIMRLTGQVQSYAYDPNNESRTVEGRIVWNPPYANGASEAYVSFSHARPSLNARLGIQGNHAYDISDDYQVPVDSPIADGVTRSFRMYAKSSDGKETTLRGSPKTRCFLPNADRTSVGPCDGTLLRRTDGRLYVIAGGAPFLFANDAEAQSLGYDLSKVQVDNEGFHAFAANWRLRDGTLVRFGGSDARYVAVGGGLFWAPDPTSWDDYLNAVGKSDANVMRLPRAYMPKSTPAPTVGTAVNELGKNALWVYQGGGRFWVPDPASWSAYGQATGMTDVRTLPAGSLSNVIVDVNGVDQVQARDDLSPRDGTAVNEVGKEGIWVYQGGGRFWAPNPSSWAAYGQATGVTSVKAIPFGSLSAMLVDASDGSQQYKLREDTRPRDGTLVREVNNTGILVYQGGGNFVFPDMTEFNLWPDPRPVLLIPDGSLSTLLVGDTNYQDVPQVRDDLPADGTLLRERTGTQVYQVLGQHKYPATGYDPAQVKLVPNGSIQRVPNG</sequence>
<proteinExistence type="predicted"/>
<dbReference type="STRING" id="83449.BON30_13320"/>
<dbReference type="AlphaFoldDB" id="A0A1L9BCU5"/>
<reference evidence="2" key="1">
    <citation type="submission" date="2016-11" db="EMBL/GenBank/DDBJ databases">
        <authorList>
            <person name="Shukria A."/>
            <person name="Stevens D.C."/>
        </authorList>
    </citation>
    <scope>NUCLEOTIDE SEQUENCE [LARGE SCALE GENOMIC DNA]</scope>
    <source>
        <strain evidence="2">Cbfe23</strain>
    </source>
</reference>
<evidence type="ECO:0000313" key="1">
    <source>
        <dbReference type="EMBL" id="OJH40043.1"/>
    </source>
</evidence>
<organism evidence="1 2">
    <name type="scientific">Cystobacter ferrugineus</name>
    <dbReference type="NCBI Taxonomy" id="83449"/>
    <lineage>
        <taxon>Bacteria</taxon>
        <taxon>Pseudomonadati</taxon>
        <taxon>Myxococcota</taxon>
        <taxon>Myxococcia</taxon>
        <taxon>Myxococcales</taxon>
        <taxon>Cystobacterineae</taxon>
        <taxon>Archangiaceae</taxon>
        <taxon>Cystobacter</taxon>
    </lineage>
</organism>
<accession>A0A1L9BCU5</accession>
<keyword evidence="2" id="KW-1185">Reference proteome</keyword>
<protein>
    <submittedName>
        <fullName evidence="1">Uncharacterized protein</fullName>
    </submittedName>
</protein>
<gene>
    <name evidence="1" type="ORF">BON30_13320</name>
</gene>
<reference evidence="1 2" key="2">
    <citation type="submission" date="2016-12" db="EMBL/GenBank/DDBJ databases">
        <title>Draft Genome Sequence of Cystobacter ferrugineus Strain Cbfe23.</title>
        <authorList>
            <person name="Akbar S."/>
            <person name="Dowd S.E."/>
            <person name="Stevens D.C."/>
        </authorList>
    </citation>
    <scope>NUCLEOTIDE SEQUENCE [LARGE SCALE GENOMIC DNA]</scope>
    <source>
        <strain evidence="1 2">Cbfe23</strain>
    </source>
</reference>
<dbReference type="Proteomes" id="UP000182229">
    <property type="component" value="Unassembled WGS sequence"/>
</dbReference>
<evidence type="ECO:0000313" key="2">
    <source>
        <dbReference type="Proteomes" id="UP000182229"/>
    </source>
</evidence>